<keyword evidence="1" id="KW-0808">Transferase</keyword>
<sequence>MYCILVTGIPASGKSTMARFLAEAFGLPVISKDRIKECMYDTIGFRSREEKVKLGTASMQIMYDLAEELMKSARPFILENNFENVSKEGLLTILKKYKYKAITVTLTGDYKMIYQRFLERNRDPGRHPGHVVNDCYPGSKEINSPVQISYEHFVEGITQRGMDSFTANGPQIILDTTDFGRLDREDLVRRIQDIVQAVLSICSTLSETLK</sequence>
<proteinExistence type="predicted"/>
<accession>A0A1E3AIQ0</accession>
<keyword evidence="1" id="KW-0418">Kinase</keyword>
<dbReference type="Proteomes" id="UP000094067">
    <property type="component" value="Unassembled WGS sequence"/>
</dbReference>
<dbReference type="Pfam" id="PF13671">
    <property type="entry name" value="AAA_33"/>
    <property type="match status" value="1"/>
</dbReference>
<dbReference type="PANTHER" id="PTHR37807:SF3">
    <property type="entry name" value="OS07G0160300 PROTEIN"/>
    <property type="match status" value="1"/>
</dbReference>
<evidence type="ECO:0000313" key="1">
    <source>
        <dbReference type="EMBL" id="ODM08625.1"/>
    </source>
</evidence>
<dbReference type="GO" id="GO:0016301">
    <property type="term" value="F:kinase activity"/>
    <property type="evidence" value="ECO:0007669"/>
    <property type="project" value="UniProtKB-KW"/>
</dbReference>
<dbReference type="PANTHER" id="PTHR37807">
    <property type="entry name" value="OS07G0160300 PROTEIN"/>
    <property type="match status" value="1"/>
</dbReference>
<gene>
    <name evidence="1" type="primary">cmk_1</name>
    <name evidence="1" type="ORF">BEI61_00254</name>
</gene>
<protein>
    <submittedName>
        <fullName evidence="1">Cytidylate kinase</fullName>
        <ecNumber evidence="1">2.7.4.25</ecNumber>
    </submittedName>
</protein>
<dbReference type="AlphaFoldDB" id="A0A1E3AIQ0"/>
<dbReference type="Gene3D" id="3.40.50.300">
    <property type="entry name" value="P-loop containing nucleotide triphosphate hydrolases"/>
    <property type="match status" value="1"/>
</dbReference>
<name>A0A1E3AIQ0_9FIRM</name>
<organism evidence="1 2">
    <name type="scientific">Eisenbergiella tayi</name>
    <dbReference type="NCBI Taxonomy" id="1432052"/>
    <lineage>
        <taxon>Bacteria</taxon>
        <taxon>Bacillati</taxon>
        <taxon>Bacillota</taxon>
        <taxon>Clostridia</taxon>
        <taxon>Lachnospirales</taxon>
        <taxon>Lachnospiraceae</taxon>
        <taxon>Eisenbergiella</taxon>
    </lineage>
</organism>
<comment type="caution">
    <text evidence="1">The sequence shown here is derived from an EMBL/GenBank/DDBJ whole genome shotgun (WGS) entry which is preliminary data.</text>
</comment>
<dbReference type="SUPFAM" id="SSF52540">
    <property type="entry name" value="P-loop containing nucleoside triphosphate hydrolases"/>
    <property type="match status" value="1"/>
</dbReference>
<dbReference type="RefSeq" id="WP_069150970.1">
    <property type="nucleotide sequence ID" value="NZ_MCGH01000001.1"/>
</dbReference>
<evidence type="ECO:0000313" key="2">
    <source>
        <dbReference type="Proteomes" id="UP000094067"/>
    </source>
</evidence>
<dbReference type="InterPro" id="IPR027417">
    <property type="entry name" value="P-loop_NTPase"/>
</dbReference>
<reference evidence="1 2" key="1">
    <citation type="submission" date="2016-07" db="EMBL/GenBank/DDBJ databases">
        <title>Characterization of isolates of Eisenbergiella tayi derived from blood cultures, using whole genome sequencing.</title>
        <authorList>
            <person name="Burdz T."/>
            <person name="Wiebe D."/>
            <person name="Huynh C."/>
            <person name="Bernard K."/>
        </authorList>
    </citation>
    <scope>NUCLEOTIDE SEQUENCE [LARGE SCALE GENOMIC DNA]</scope>
    <source>
        <strain evidence="1 2">NML 110608</strain>
    </source>
</reference>
<dbReference type="EMBL" id="MCGH01000001">
    <property type="protein sequence ID" value="ODM08625.1"/>
    <property type="molecule type" value="Genomic_DNA"/>
</dbReference>
<dbReference type="EC" id="2.7.4.25" evidence="1"/>